<dbReference type="STRING" id="192904.SAMN04488514_113105"/>
<dbReference type="Pfam" id="PF21983">
    <property type="entry name" value="NikA-like"/>
    <property type="match status" value="1"/>
</dbReference>
<dbReference type="OrthoDB" id="3034992at2"/>
<organism evidence="1 2">
    <name type="scientific">Kriegella aquimaris</name>
    <dbReference type="NCBI Taxonomy" id="192904"/>
    <lineage>
        <taxon>Bacteria</taxon>
        <taxon>Pseudomonadati</taxon>
        <taxon>Bacteroidota</taxon>
        <taxon>Flavobacteriia</taxon>
        <taxon>Flavobacteriales</taxon>
        <taxon>Flavobacteriaceae</taxon>
        <taxon>Kriegella</taxon>
    </lineage>
</organism>
<reference evidence="1 2" key="1">
    <citation type="submission" date="2016-10" db="EMBL/GenBank/DDBJ databases">
        <authorList>
            <person name="de Groot N.N."/>
        </authorList>
    </citation>
    <scope>NUCLEOTIDE SEQUENCE [LARGE SCALE GENOMIC DNA]</scope>
    <source>
        <strain evidence="1 2">DSM 19886</strain>
    </source>
</reference>
<dbReference type="InterPro" id="IPR053842">
    <property type="entry name" value="NikA-like"/>
</dbReference>
<evidence type="ECO:0000313" key="1">
    <source>
        <dbReference type="EMBL" id="SDM72155.1"/>
    </source>
</evidence>
<evidence type="ECO:0000313" key="2">
    <source>
        <dbReference type="Proteomes" id="UP000199440"/>
    </source>
</evidence>
<dbReference type="RefSeq" id="WP_089893813.1">
    <property type="nucleotide sequence ID" value="NZ_FNGV01000013.1"/>
</dbReference>
<keyword evidence="2" id="KW-1185">Reference proteome</keyword>
<dbReference type="EMBL" id="FNGV01000013">
    <property type="protein sequence ID" value="SDM72155.1"/>
    <property type="molecule type" value="Genomic_DNA"/>
</dbReference>
<dbReference type="Proteomes" id="UP000199440">
    <property type="component" value="Unassembled WGS sequence"/>
</dbReference>
<sequence>MKKEFVQFRCSIYEKKLLRVKAKKSGLSISEYCRRAAFNDRIIERLSEEQIETYKMLLKYQNNFKLIGNMFKKRNPRLTAEVTQLASEIRQHLLNFRR</sequence>
<dbReference type="AlphaFoldDB" id="A0A1G9VK07"/>
<protein>
    <recommendedName>
        <fullName evidence="3">Mobilization protein</fullName>
    </recommendedName>
</protein>
<name>A0A1G9VK07_9FLAO</name>
<accession>A0A1G9VK07</accession>
<dbReference type="InterPro" id="IPR049793">
    <property type="entry name" value="MbpA-like"/>
</dbReference>
<gene>
    <name evidence="1" type="ORF">SAMN04488514_113105</name>
</gene>
<proteinExistence type="predicted"/>
<dbReference type="NCBIfam" id="NF041418">
    <property type="entry name" value="MbpA"/>
    <property type="match status" value="1"/>
</dbReference>
<evidence type="ECO:0008006" key="3">
    <source>
        <dbReference type="Google" id="ProtNLM"/>
    </source>
</evidence>